<dbReference type="Proteomes" id="UP000052979">
    <property type="component" value="Unassembled WGS sequence"/>
</dbReference>
<keyword evidence="8" id="KW-1185">Reference proteome</keyword>
<dbReference type="RefSeq" id="WP_027691523.1">
    <property type="nucleotide sequence ID" value="NZ_CP010848.1"/>
</dbReference>
<evidence type="ECO:0000256" key="2">
    <source>
        <dbReference type="ARBA" id="ARBA00022643"/>
    </source>
</evidence>
<keyword evidence="2" id="KW-0288">FMN</keyword>
<feature type="domain" description="Luciferase-like" evidence="5">
    <location>
        <begin position="15"/>
        <end position="226"/>
    </location>
</feature>
<evidence type="ECO:0000256" key="1">
    <source>
        <dbReference type="ARBA" id="ARBA00022630"/>
    </source>
</evidence>
<dbReference type="PATRIC" id="fig|145458.7.peg.1689"/>
<dbReference type="Proteomes" id="UP000237966">
    <property type="component" value="Unassembled WGS sequence"/>
</dbReference>
<dbReference type="InterPro" id="IPR050172">
    <property type="entry name" value="SsuD_RutA_monooxygenase"/>
</dbReference>
<evidence type="ECO:0000256" key="3">
    <source>
        <dbReference type="ARBA" id="ARBA00023002"/>
    </source>
</evidence>
<dbReference type="KEGG" id="rtx:TI83_07430"/>
<dbReference type="eggNOG" id="COG2141">
    <property type="taxonomic scope" value="Bacteria"/>
</dbReference>
<dbReference type="InterPro" id="IPR011251">
    <property type="entry name" value="Luciferase-like_dom"/>
</dbReference>
<accession>A0A0C5BFE6</accession>
<dbReference type="AlphaFoldDB" id="A0A0C5BFE6"/>
<dbReference type="NCBIfam" id="TIGR03856">
    <property type="entry name" value="F420_MSMEG_2906"/>
    <property type="match status" value="1"/>
</dbReference>
<evidence type="ECO:0000313" key="8">
    <source>
        <dbReference type="Proteomes" id="UP000052979"/>
    </source>
</evidence>
<sequence>MFASKTRRIRVGVQIAPQHLDIARLRELVLEIETMGADAVFLWDHFFPLTGDRAGAHFEAWSLLASWAELTTRVEIGTLVSCAGFRNPDLLADMARTVDHLSAHADHGRLILGVGAGWAERDFTEYGYPFPLAGRRIDELGRSTACIRARWERLMPPPTRRIPVLIGGDGERKTLRVVAMQADIWHSFAGPADLARKAAILHKHCAVVGRNPHEIEISTTARIQVRGANVDTSVVDAQHQVGATFFIASLTPPRIALEPVRHLLTWRDNRNAALDAQAM</sequence>
<proteinExistence type="predicted"/>
<dbReference type="OrthoDB" id="143323at2"/>
<gene>
    <name evidence="7" type="ORF">C5C51_07240</name>
    <name evidence="6" type="ORF">VT73_10375</name>
</gene>
<organism evidence="6 8">
    <name type="scientific">Rathayibacter toxicus</name>
    <dbReference type="NCBI Taxonomy" id="145458"/>
    <lineage>
        <taxon>Bacteria</taxon>
        <taxon>Bacillati</taxon>
        <taxon>Actinomycetota</taxon>
        <taxon>Actinomycetes</taxon>
        <taxon>Micrococcales</taxon>
        <taxon>Microbacteriaceae</taxon>
        <taxon>Rathayibacter</taxon>
    </lineage>
</organism>
<evidence type="ECO:0000256" key="4">
    <source>
        <dbReference type="ARBA" id="ARBA00023033"/>
    </source>
</evidence>
<dbReference type="Pfam" id="PF00296">
    <property type="entry name" value="Bac_luciferase"/>
    <property type="match status" value="1"/>
</dbReference>
<dbReference type="STRING" id="145458.APU90_09650"/>
<reference evidence="6 8" key="1">
    <citation type="submission" date="2015-04" db="EMBL/GenBank/DDBJ databases">
        <title>Draft genome sequence of Rathayibacter toxicus strain FH-142 (AKA 70134 or CS 32), a Western Australian isolate.</title>
        <authorList>
            <consortium name="Consortium for Microbial Forensics and Genomics (microFORGE)"/>
            <person name="Knight B.M."/>
            <person name="Roberts D.P."/>
            <person name="Lin D."/>
            <person name="Hari K."/>
            <person name="Fletcher J."/>
            <person name="Melcher U."/>
            <person name="Blagden T."/>
            <person name="Luster D.G."/>
            <person name="Sechler A.J."/>
            <person name="Schneider W.L."/>
            <person name="Winegar R.A."/>
        </authorList>
    </citation>
    <scope>NUCLEOTIDE SEQUENCE [LARGE SCALE GENOMIC DNA]</scope>
    <source>
        <strain evidence="6 8">FH142</strain>
    </source>
</reference>
<dbReference type="EMBL" id="PSWU01000012">
    <property type="protein sequence ID" value="PPI14366.1"/>
    <property type="molecule type" value="Genomic_DNA"/>
</dbReference>
<evidence type="ECO:0000313" key="9">
    <source>
        <dbReference type="Proteomes" id="UP000237966"/>
    </source>
</evidence>
<dbReference type="GO" id="GO:0008726">
    <property type="term" value="F:alkanesulfonate monooxygenase activity"/>
    <property type="evidence" value="ECO:0007669"/>
    <property type="project" value="TreeGrafter"/>
</dbReference>
<reference evidence="7 9" key="2">
    <citation type="submission" date="2018-02" db="EMBL/GenBank/DDBJ databases">
        <title>Bacteriophage NCPPB3778 and a type I-E CRISPR drive the evolution of the US Biological Select Agent, Rathayibacter toxicus.</title>
        <authorList>
            <person name="Davis E.W.II."/>
            <person name="Tabima J.F."/>
            <person name="Weisberg A.J."/>
            <person name="Lopes L.D."/>
            <person name="Wiseman M.S."/>
            <person name="Wiseman M.S."/>
            <person name="Pupko T."/>
            <person name="Belcher M.S."/>
            <person name="Sechler A.J."/>
            <person name="Tancos M.A."/>
            <person name="Schroeder B.K."/>
            <person name="Murray T.D."/>
            <person name="Luster D.G."/>
            <person name="Schneider W.L."/>
            <person name="Rogers E."/>
            <person name="Andreote F.D."/>
            <person name="Grunwald N.J."/>
            <person name="Putnam M.L."/>
            <person name="Chang J.H."/>
        </authorList>
    </citation>
    <scope>NUCLEOTIDE SEQUENCE [LARGE SCALE GENOMIC DNA]</scope>
    <source>
        <strain evidence="7 9">FH99</strain>
    </source>
</reference>
<protein>
    <submittedName>
        <fullName evidence="6">5,10-methylene tetrahydromethanopterin reductase</fullName>
    </submittedName>
    <submittedName>
        <fullName evidence="7">LLM class F420-dependent oxidoreductase</fullName>
    </submittedName>
</protein>
<comment type="caution">
    <text evidence="6">The sequence shown here is derived from an EMBL/GenBank/DDBJ whole genome shotgun (WGS) entry which is preliminary data.</text>
</comment>
<dbReference type="KEGG" id="rtc:APU90_09650"/>
<dbReference type="GO" id="GO:0046306">
    <property type="term" value="P:alkanesulfonate catabolic process"/>
    <property type="evidence" value="ECO:0007669"/>
    <property type="project" value="TreeGrafter"/>
</dbReference>
<dbReference type="CDD" id="cd01097">
    <property type="entry name" value="Tetrahydromethanopterin_reductase"/>
    <property type="match status" value="1"/>
</dbReference>
<evidence type="ECO:0000313" key="7">
    <source>
        <dbReference type="EMBL" id="PPI14366.1"/>
    </source>
</evidence>
<name>A0A0C5BFE6_9MICO</name>
<dbReference type="Gene3D" id="3.20.20.30">
    <property type="entry name" value="Luciferase-like domain"/>
    <property type="match status" value="1"/>
</dbReference>
<keyword evidence="1" id="KW-0285">Flavoprotein</keyword>
<keyword evidence="3" id="KW-0560">Oxidoreductase</keyword>
<dbReference type="PANTHER" id="PTHR42847">
    <property type="entry name" value="ALKANESULFONATE MONOOXYGENASE"/>
    <property type="match status" value="1"/>
</dbReference>
<dbReference type="PANTHER" id="PTHR42847:SF8">
    <property type="entry name" value="CONSERVED PROTEIN"/>
    <property type="match status" value="1"/>
</dbReference>
<evidence type="ECO:0000259" key="5">
    <source>
        <dbReference type="Pfam" id="PF00296"/>
    </source>
</evidence>
<dbReference type="GeneID" id="93666874"/>
<dbReference type="InterPro" id="IPR036661">
    <property type="entry name" value="Luciferase-like_sf"/>
</dbReference>
<keyword evidence="4" id="KW-0503">Monooxygenase</keyword>
<dbReference type="SUPFAM" id="SSF51679">
    <property type="entry name" value="Bacterial luciferase-like"/>
    <property type="match status" value="1"/>
</dbReference>
<dbReference type="EMBL" id="LBFI01000057">
    <property type="protein sequence ID" value="KKM44297.1"/>
    <property type="molecule type" value="Genomic_DNA"/>
</dbReference>
<evidence type="ECO:0000313" key="6">
    <source>
        <dbReference type="EMBL" id="KKM44297.1"/>
    </source>
</evidence>
<dbReference type="InterPro" id="IPR022480">
    <property type="entry name" value="F420_MSMEG2906"/>
</dbReference>